<dbReference type="AlphaFoldDB" id="A0A9P9E4K4"/>
<dbReference type="Proteomes" id="UP000700596">
    <property type="component" value="Unassembled WGS sequence"/>
</dbReference>
<feature type="domain" description="DUF6594" evidence="2">
    <location>
        <begin position="13"/>
        <end position="271"/>
    </location>
</feature>
<dbReference type="PANTHER" id="PTHR34502:SF4">
    <property type="entry name" value="DUF6594 DOMAIN-CONTAINING PROTEIN"/>
    <property type="match status" value="1"/>
</dbReference>
<feature type="transmembrane region" description="Helical" evidence="1">
    <location>
        <begin position="260"/>
        <end position="279"/>
    </location>
</feature>
<dbReference type="Pfam" id="PF20237">
    <property type="entry name" value="DUF6594"/>
    <property type="match status" value="1"/>
</dbReference>
<dbReference type="InterPro" id="IPR046529">
    <property type="entry name" value="DUF6594"/>
</dbReference>
<evidence type="ECO:0000313" key="3">
    <source>
        <dbReference type="EMBL" id="KAH7130596.1"/>
    </source>
</evidence>
<keyword evidence="1" id="KW-0812">Transmembrane</keyword>
<name>A0A9P9E4K4_9PLEO</name>
<evidence type="ECO:0000313" key="4">
    <source>
        <dbReference type="Proteomes" id="UP000700596"/>
    </source>
</evidence>
<evidence type="ECO:0000259" key="2">
    <source>
        <dbReference type="Pfam" id="PF20237"/>
    </source>
</evidence>
<reference evidence="3" key="1">
    <citation type="journal article" date="2021" name="Nat. Commun.">
        <title>Genetic determinants of endophytism in the Arabidopsis root mycobiome.</title>
        <authorList>
            <person name="Mesny F."/>
            <person name="Miyauchi S."/>
            <person name="Thiergart T."/>
            <person name="Pickel B."/>
            <person name="Atanasova L."/>
            <person name="Karlsson M."/>
            <person name="Huettel B."/>
            <person name="Barry K.W."/>
            <person name="Haridas S."/>
            <person name="Chen C."/>
            <person name="Bauer D."/>
            <person name="Andreopoulos W."/>
            <person name="Pangilinan J."/>
            <person name="LaButti K."/>
            <person name="Riley R."/>
            <person name="Lipzen A."/>
            <person name="Clum A."/>
            <person name="Drula E."/>
            <person name="Henrissat B."/>
            <person name="Kohler A."/>
            <person name="Grigoriev I.V."/>
            <person name="Martin F.M."/>
            <person name="Hacquard S."/>
        </authorList>
    </citation>
    <scope>NUCLEOTIDE SEQUENCE</scope>
    <source>
        <strain evidence="3">MPI-CAGE-CH-0243</strain>
    </source>
</reference>
<proteinExistence type="predicted"/>
<sequence length="285" mass="31806">MAPQTTPPPLTTYATFAEFLASDSELLIFRRFNVLNARALLYLQSELIILETQLHELDKKDQINASGDEIIRAKCFEILLSRAADNQPNEMQRLNIIRRIQELTYQYNKMLIAQKQVTELSSPKPRVWSVYSNWFRSKKPFIGVCGEMVENRNEGDFVAVGAVGEHDFLTHLVERVTSTFVAFRQRSLTESAPVYYASQTVTRIITSVSIIGATLLLEAAIVTLYLVTNDRIRFVLIAIFISLFGAAISLLSNARRAEMFAATAAYAAVLVVFVSGDLGSGGPKT</sequence>
<gene>
    <name evidence="3" type="ORF">B0J11DRAFT_578120</name>
</gene>
<dbReference type="PANTHER" id="PTHR34502">
    <property type="entry name" value="DUF6594 DOMAIN-CONTAINING PROTEIN-RELATED"/>
    <property type="match status" value="1"/>
</dbReference>
<keyword evidence="4" id="KW-1185">Reference proteome</keyword>
<keyword evidence="1" id="KW-0472">Membrane</keyword>
<evidence type="ECO:0000256" key="1">
    <source>
        <dbReference type="SAM" id="Phobius"/>
    </source>
</evidence>
<comment type="caution">
    <text evidence="3">The sequence shown here is derived from an EMBL/GenBank/DDBJ whole genome shotgun (WGS) entry which is preliminary data.</text>
</comment>
<feature type="transmembrane region" description="Helical" evidence="1">
    <location>
        <begin position="204"/>
        <end position="227"/>
    </location>
</feature>
<protein>
    <recommendedName>
        <fullName evidence="2">DUF6594 domain-containing protein</fullName>
    </recommendedName>
</protein>
<feature type="transmembrane region" description="Helical" evidence="1">
    <location>
        <begin position="234"/>
        <end position="254"/>
    </location>
</feature>
<dbReference type="OrthoDB" id="3533814at2759"/>
<keyword evidence="1" id="KW-1133">Transmembrane helix</keyword>
<organism evidence="3 4">
    <name type="scientific">Dendryphion nanum</name>
    <dbReference type="NCBI Taxonomy" id="256645"/>
    <lineage>
        <taxon>Eukaryota</taxon>
        <taxon>Fungi</taxon>
        <taxon>Dikarya</taxon>
        <taxon>Ascomycota</taxon>
        <taxon>Pezizomycotina</taxon>
        <taxon>Dothideomycetes</taxon>
        <taxon>Pleosporomycetidae</taxon>
        <taxon>Pleosporales</taxon>
        <taxon>Torulaceae</taxon>
        <taxon>Dendryphion</taxon>
    </lineage>
</organism>
<accession>A0A9P9E4K4</accession>
<dbReference type="EMBL" id="JAGMWT010000004">
    <property type="protein sequence ID" value="KAH7130596.1"/>
    <property type="molecule type" value="Genomic_DNA"/>
</dbReference>